<dbReference type="eggNOG" id="ENOG5032W8Q">
    <property type="taxonomic scope" value="Bacteria"/>
</dbReference>
<organism evidence="2 3">
    <name type="scientific">Leuconostoc pseudomesenteroides</name>
    <dbReference type="NCBI Taxonomy" id="33968"/>
    <lineage>
        <taxon>Bacteria</taxon>
        <taxon>Bacillati</taxon>
        <taxon>Bacillota</taxon>
        <taxon>Bacilli</taxon>
        <taxon>Lactobacillales</taxon>
        <taxon>Lactobacillaceae</taxon>
        <taxon>Leuconostoc</taxon>
    </lineage>
</organism>
<feature type="transmembrane region" description="Helical" evidence="1">
    <location>
        <begin position="16"/>
        <end position="34"/>
    </location>
</feature>
<keyword evidence="1" id="KW-0812">Transmembrane</keyword>
<evidence type="ECO:0000313" key="2">
    <source>
        <dbReference type="EMBL" id="ORI97144.1"/>
    </source>
</evidence>
<gene>
    <name evidence="2" type="ORF">BMR96_08785</name>
</gene>
<feature type="transmembrane region" description="Helical" evidence="1">
    <location>
        <begin position="95"/>
        <end position="116"/>
    </location>
</feature>
<evidence type="ECO:0000256" key="1">
    <source>
        <dbReference type="SAM" id="Phobius"/>
    </source>
</evidence>
<accession>A0A1X0VBZ4</accession>
<reference evidence="2 3" key="1">
    <citation type="journal article" date="2017" name="Front. Microbiol.">
        <title>Genomic Characterization of Dairy Associated Leuconostoc Species and Diversity of Leuconostocs in Undefined Mixed Mesophilic Starter Cultures.</title>
        <authorList>
            <person name="Frantzen C.A."/>
            <person name="Kot W."/>
            <person name="Pedersen T.B."/>
            <person name="Ardo Y.M."/>
            <person name="Broadbent J.R."/>
            <person name="Neve H."/>
            <person name="Hansen L.H."/>
            <person name="Dal Bello F."/>
            <person name="Ostlie H.M."/>
            <person name="Kleppen H.P."/>
            <person name="Vogensen F.K."/>
            <person name="Holo H."/>
        </authorList>
    </citation>
    <scope>NUCLEOTIDE SEQUENCE [LARGE SCALE GENOMIC DNA]</scope>
    <source>
        <strain evidence="2 3">LMGCF08</strain>
    </source>
</reference>
<dbReference type="RefSeq" id="WP_080519562.1">
    <property type="nucleotide sequence ID" value="NZ_MPLS01000042.1"/>
</dbReference>
<protein>
    <submittedName>
        <fullName evidence="2">Multidrug ABC transporter permease</fullName>
    </submittedName>
</protein>
<evidence type="ECO:0000313" key="3">
    <source>
        <dbReference type="Proteomes" id="UP000192288"/>
    </source>
</evidence>
<feature type="transmembrane region" description="Helical" evidence="1">
    <location>
        <begin position="46"/>
        <end position="65"/>
    </location>
</feature>
<sequence>MITWIEIKDTFRNKRFILFTVVFPLAWYLMMLSVFNGAAHHSVNRYLWFTIAAIIGISGNSVVTFSKKICDTYQFYKLQSQTSHYSIKRWITDQFIVQVILNACIVFVILAAGVLFKSLSINLSLVMLVILLLIMGLYLNAIGFLIGIYMDQKTIAALSMPLSMGFGVLMIRWDTVTAANGILIKIISLMQQFFLGYYIFDYIKKIEQSQSVNQYLFKFLLSVLVIAIPFIVIYLKKQQLVARNHVKN</sequence>
<keyword evidence="1" id="KW-0472">Membrane</keyword>
<dbReference type="STRING" id="33968.BMS77_09380"/>
<comment type="caution">
    <text evidence="2">The sequence shown here is derived from an EMBL/GenBank/DDBJ whole genome shotgun (WGS) entry which is preliminary data.</text>
</comment>
<dbReference type="AlphaFoldDB" id="A0A1X0VBZ4"/>
<dbReference type="Proteomes" id="UP000192288">
    <property type="component" value="Unassembled WGS sequence"/>
</dbReference>
<proteinExistence type="predicted"/>
<feature type="transmembrane region" description="Helical" evidence="1">
    <location>
        <begin position="215"/>
        <end position="235"/>
    </location>
</feature>
<name>A0A1X0VBZ4_LEUPS</name>
<feature type="transmembrane region" description="Helical" evidence="1">
    <location>
        <begin position="179"/>
        <end position="203"/>
    </location>
</feature>
<feature type="transmembrane region" description="Helical" evidence="1">
    <location>
        <begin position="155"/>
        <end position="173"/>
    </location>
</feature>
<dbReference type="EMBL" id="MPLS01000042">
    <property type="protein sequence ID" value="ORI97144.1"/>
    <property type="molecule type" value="Genomic_DNA"/>
</dbReference>
<feature type="transmembrane region" description="Helical" evidence="1">
    <location>
        <begin position="122"/>
        <end position="148"/>
    </location>
</feature>
<keyword evidence="1" id="KW-1133">Transmembrane helix</keyword>